<keyword evidence="1" id="KW-0812">Transmembrane</keyword>
<comment type="caution">
    <text evidence="2">The sequence shown here is derived from an EMBL/GenBank/DDBJ whole genome shotgun (WGS) entry which is preliminary data.</text>
</comment>
<organism evidence="2">
    <name type="scientific">bioreactor metagenome</name>
    <dbReference type="NCBI Taxonomy" id="1076179"/>
    <lineage>
        <taxon>unclassified sequences</taxon>
        <taxon>metagenomes</taxon>
        <taxon>ecological metagenomes</taxon>
    </lineage>
</organism>
<protein>
    <recommendedName>
        <fullName evidence="3">DUF1475 domain-containing protein</fullName>
    </recommendedName>
</protein>
<dbReference type="InterPro" id="IPR009943">
    <property type="entry name" value="DUF1475"/>
</dbReference>
<evidence type="ECO:0000313" key="2">
    <source>
        <dbReference type="EMBL" id="MPM50011.1"/>
    </source>
</evidence>
<evidence type="ECO:0000256" key="1">
    <source>
        <dbReference type="SAM" id="Phobius"/>
    </source>
</evidence>
<evidence type="ECO:0008006" key="3">
    <source>
        <dbReference type="Google" id="ProtNLM"/>
    </source>
</evidence>
<feature type="transmembrane region" description="Helical" evidence="1">
    <location>
        <begin position="38"/>
        <end position="61"/>
    </location>
</feature>
<dbReference type="EMBL" id="VSSQ01012774">
    <property type="protein sequence ID" value="MPM50011.1"/>
    <property type="molecule type" value="Genomic_DNA"/>
</dbReference>
<accession>A0A645ACK4</accession>
<keyword evidence="1" id="KW-1133">Transmembrane helix</keyword>
<proteinExistence type="predicted"/>
<dbReference type="Pfam" id="PF07343">
    <property type="entry name" value="DUF1475"/>
    <property type="match status" value="1"/>
</dbReference>
<name>A0A645ACK4_9ZZZZ</name>
<keyword evidence="1" id="KW-0472">Membrane</keyword>
<sequence length="108" mass="12308">MKTIRVISALGILAMTGIILYAFIYGNFAVEGSKLLSLSWGIVSMVDLYVGFTLFSVWIVFREKSLPVAIIWVLFMMTLGFFTGSLYMFVNTFSSNNDWRKFWLGKHA</sequence>
<dbReference type="AlphaFoldDB" id="A0A645ACK4"/>
<gene>
    <name evidence="2" type="ORF">SDC9_96745</name>
</gene>
<reference evidence="2" key="1">
    <citation type="submission" date="2019-08" db="EMBL/GenBank/DDBJ databases">
        <authorList>
            <person name="Kucharzyk K."/>
            <person name="Murdoch R.W."/>
            <person name="Higgins S."/>
            <person name="Loffler F."/>
        </authorList>
    </citation>
    <scope>NUCLEOTIDE SEQUENCE</scope>
</reference>
<feature type="transmembrane region" description="Helical" evidence="1">
    <location>
        <begin position="68"/>
        <end position="90"/>
    </location>
</feature>
<feature type="transmembrane region" description="Helical" evidence="1">
    <location>
        <begin position="7"/>
        <end position="26"/>
    </location>
</feature>